<feature type="domain" description="Calcineurin-like phosphoesterase" evidence="2">
    <location>
        <begin position="3"/>
        <end position="204"/>
    </location>
</feature>
<dbReference type="InterPro" id="IPR011152">
    <property type="entry name" value="Pesterase_MJ0912"/>
</dbReference>
<gene>
    <name evidence="3" type="ORF">ERX35_002805</name>
</gene>
<dbReference type="PIRSF" id="PIRSF000883">
    <property type="entry name" value="Pesterase_MJ0912"/>
    <property type="match status" value="1"/>
</dbReference>
<dbReference type="EMBL" id="SCWC02000002">
    <property type="protein sequence ID" value="KAA1039935.1"/>
    <property type="molecule type" value="Genomic_DNA"/>
</dbReference>
<dbReference type="Gene3D" id="3.60.21.10">
    <property type="match status" value="1"/>
</dbReference>
<dbReference type="InterPro" id="IPR050126">
    <property type="entry name" value="Ap4A_hydrolase"/>
</dbReference>
<dbReference type="Pfam" id="PF12850">
    <property type="entry name" value="Metallophos_2"/>
    <property type="match status" value="1"/>
</dbReference>
<evidence type="ECO:0000259" key="2">
    <source>
        <dbReference type="Pfam" id="PF12850"/>
    </source>
</evidence>
<accession>A0ABQ6R9H1</accession>
<proteinExistence type="inferred from homology"/>
<dbReference type="PANTHER" id="PTHR42850">
    <property type="entry name" value="METALLOPHOSPHOESTERASE"/>
    <property type="match status" value="1"/>
</dbReference>
<organism evidence="3 4">
    <name type="scientific">Macrococcus equipercicus</name>
    <dbReference type="NCBI Taxonomy" id="69967"/>
    <lineage>
        <taxon>Bacteria</taxon>
        <taxon>Bacillati</taxon>
        <taxon>Bacillota</taxon>
        <taxon>Bacilli</taxon>
        <taxon>Bacillales</taxon>
        <taxon>Staphylococcaceae</taxon>
        <taxon>Macrococcus</taxon>
    </lineage>
</organism>
<evidence type="ECO:0000256" key="1">
    <source>
        <dbReference type="ARBA" id="ARBA00008950"/>
    </source>
</evidence>
<dbReference type="PANTHER" id="PTHR42850:SF2">
    <property type="entry name" value="BLL5683 PROTEIN"/>
    <property type="match status" value="1"/>
</dbReference>
<keyword evidence="4" id="KW-1185">Reference proteome</keyword>
<protein>
    <recommendedName>
        <fullName evidence="2">Calcineurin-like phosphoesterase domain-containing protein</fullName>
    </recommendedName>
</protein>
<dbReference type="InterPro" id="IPR029052">
    <property type="entry name" value="Metallo-depent_PP-like"/>
</dbReference>
<dbReference type="Proteomes" id="UP000295735">
    <property type="component" value="Unassembled WGS sequence"/>
</dbReference>
<comment type="similarity">
    <text evidence="1">Belongs to the metallophosphoesterase superfamily. YfcE family.</text>
</comment>
<sequence>MRKIGLISDIHGNITAVEHVIRDARENGVDEFWFLGDLLMPGPGRGELIELLQKSNTTAFVKGNWDGCFTSVIEEYDTINYEDPEEVYIFKLVKYVMEGMTDEQVQFMFDIPMTVEKEVNGVKFHLSHNLPDKFNGGDLVVHQSAANFTRLFDHTDAKVAIYGHIHEPLIRQVGMGDERKVINPGAISATKGKGSNYAILRVNEDATWSVEFKYIIHKHENELEYARHYELPYFDLYEDTMLNHIYHTHDAEGINANNEKYDYVEKVKTWLADEKTQIIFRKYKE</sequence>
<evidence type="ECO:0000313" key="3">
    <source>
        <dbReference type="EMBL" id="KAA1039935.1"/>
    </source>
</evidence>
<name>A0ABQ6R9H1_9STAP</name>
<comment type="caution">
    <text evidence="3">The sequence shown here is derived from an EMBL/GenBank/DDBJ whole genome shotgun (WGS) entry which is preliminary data.</text>
</comment>
<dbReference type="SUPFAM" id="SSF56300">
    <property type="entry name" value="Metallo-dependent phosphatases"/>
    <property type="match status" value="1"/>
</dbReference>
<dbReference type="InterPro" id="IPR024654">
    <property type="entry name" value="Calcineurin-like_PHP_lpxH"/>
</dbReference>
<reference evidence="3 4" key="1">
    <citation type="submission" date="2019-09" db="EMBL/GenBank/DDBJ databases">
        <authorList>
            <person name="Mazhar S."/>
            <person name="Altermann E."/>
            <person name="Hill C."/>
            <person name="Mcauliffe O."/>
        </authorList>
    </citation>
    <scope>NUCLEOTIDE SEQUENCE [LARGE SCALE GENOMIC DNA]</scope>
    <source>
        <strain evidence="3 4">ATCC 51831</strain>
    </source>
</reference>
<evidence type="ECO:0000313" key="4">
    <source>
        <dbReference type="Proteomes" id="UP000295735"/>
    </source>
</evidence>
<dbReference type="RefSeq" id="WP_149458403.1">
    <property type="nucleotide sequence ID" value="NZ_SCWC02000002.1"/>
</dbReference>